<feature type="region of interest" description="Disordered" evidence="13">
    <location>
        <begin position="128"/>
        <end position="244"/>
    </location>
</feature>
<dbReference type="PANTHER" id="PTHR10631">
    <property type="entry name" value="N 2 ,N 2 -DIMETHYLGUANOSINE TRNA METHYLTRANSFERASE"/>
    <property type="match status" value="1"/>
</dbReference>
<dbReference type="FunFam" id="3.30.56.70:FF:000001">
    <property type="entry name" value="tRNA (guanine(26)-N(2))-dimethyltransferase"/>
    <property type="match status" value="1"/>
</dbReference>
<evidence type="ECO:0000256" key="6">
    <source>
        <dbReference type="ARBA" id="ARBA00022884"/>
    </source>
</evidence>
<reference evidence="14 15" key="1">
    <citation type="submission" date="2015-01" db="EMBL/GenBank/DDBJ databases">
        <title>The Genome Sequence of Exophiala sideris CBS121828.</title>
        <authorList>
            <consortium name="The Broad Institute Genomics Platform"/>
            <person name="Cuomo C."/>
            <person name="de Hoog S."/>
            <person name="Gorbushina A."/>
            <person name="Stielow B."/>
            <person name="Teixiera M."/>
            <person name="Abouelleil A."/>
            <person name="Chapman S.B."/>
            <person name="Priest M."/>
            <person name="Young S.K."/>
            <person name="Wortman J."/>
            <person name="Nusbaum C."/>
            <person name="Birren B."/>
        </authorList>
    </citation>
    <scope>NUCLEOTIDE SEQUENCE [LARGE SCALE GENOMIC DNA]</scope>
    <source>
        <strain evidence="14 15">CBS 121828</strain>
    </source>
</reference>
<keyword evidence="5 12" id="KW-0819">tRNA processing</keyword>
<dbReference type="SUPFAM" id="SSF53335">
    <property type="entry name" value="S-adenosyl-L-methionine-dependent methyltransferases"/>
    <property type="match status" value="1"/>
</dbReference>
<dbReference type="FunFam" id="3.40.50.150:FF:000051">
    <property type="entry name" value="tRNA (guanine(26)-N(2))-dimethyltransferase"/>
    <property type="match status" value="1"/>
</dbReference>
<organism evidence="14 15">
    <name type="scientific">Exophiala sideris</name>
    <dbReference type="NCBI Taxonomy" id="1016849"/>
    <lineage>
        <taxon>Eukaryota</taxon>
        <taxon>Fungi</taxon>
        <taxon>Dikarya</taxon>
        <taxon>Ascomycota</taxon>
        <taxon>Pezizomycotina</taxon>
        <taxon>Eurotiomycetes</taxon>
        <taxon>Chaetothyriomycetidae</taxon>
        <taxon>Chaetothyriales</taxon>
        <taxon>Herpotrichiellaceae</taxon>
        <taxon>Exophiala</taxon>
    </lineage>
</organism>
<keyword evidence="2 12" id="KW-0489">Methyltransferase</keyword>
<dbReference type="PROSITE" id="PS51626">
    <property type="entry name" value="SAM_MT_TRM1"/>
    <property type="match status" value="1"/>
</dbReference>
<accession>A0A0D1YTH5</accession>
<evidence type="ECO:0000256" key="8">
    <source>
        <dbReference type="ARBA" id="ARBA00051897"/>
    </source>
</evidence>
<dbReference type="InterPro" id="IPR029063">
    <property type="entry name" value="SAM-dependent_MTases_sf"/>
</dbReference>
<gene>
    <name evidence="14" type="ORF">PV11_00574</name>
</gene>
<evidence type="ECO:0000256" key="12">
    <source>
        <dbReference type="PROSITE-ProRule" id="PRU00958"/>
    </source>
</evidence>
<dbReference type="GO" id="GO:0160104">
    <property type="term" value="F:tRNA (guanine(26)-N2)-dimethyltransferase activity"/>
    <property type="evidence" value="ECO:0007669"/>
    <property type="project" value="UniProtKB-EC"/>
</dbReference>
<evidence type="ECO:0000313" key="15">
    <source>
        <dbReference type="Proteomes" id="UP000053599"/>
    </source>
</evidence>
<comment type="similarity">
    <text evidence="12">Belongs to the class I-like SAM-binding methyltransferase superfamily. Trm1 family.</text>
</comment>
<dbReference type="GO" id="GO:0002940">
    <property type="term" value="P:tRNA N2-guanine methylation"/>
    <property type="evidence" value="ECO:0007669"/>
    <property type="project" value="TreeGrafter"/>
</dbReference>
<keyword evidence="4 12" id="KW-0949">S-adenosyl-L-methionine</keyword>
<evidence type="ECO:0000256" key="4">
    <source>
        <dbReference type="ARBA" id="ARBA00022691"/>
    </source>
</evidence>
<keyword evidence="3 12" id="KW-0808">Transferase</keyword>
<feature type="compositionally biased region" description="Basic residues" evidence="13">
    <location>
        <begin position="135"/>
        <end position="147"/>
    </location>
</feature>
<keyword evidence="1 12" id="KW-0820">tRNA-binding</keyword>
<dbReference type="EC" id="2.1.1.216" evidence="7"/>
<comment type="catalytic activity">
    <reaction evidence="8">
        <text>guanosine(26) in tRNA + 2 S-adenosyl-L-methionine = N(2)-dimethylguanosine(26) in tRNA + 2 S-adenosyl-L-homocysteine + 2 H(+)</text>
        <dbReference type="Rhea" id="RHEA:43140"/>
        <dbReference type="Rhea" id="RHEA-COMP:10359"/>
        <dbReference type="Rhea" id="RHEA-COMP:10360"/>
        <dbReference type="ChEBI" id="CHEBI:15378"/>
        <dbReference type="ChEBI" id="CHEBI:57856"/>
        <dbReference type="ChEBI" id="CHEBI:59789"/>
        <dbReference type="ChEBI" id="CHEBI:74269"/>
        <dbReference type="ChEBI" id="CHEBI:74513"/>
        <dbReference type="EC" id="2.1.1.216"/>
    </reaction>
</comment>
<dbReference type="STRING" id="1016849.A0A0D1YTH5"/>
<dbReference type="InterPro" id="IPR042296">
    <property type="entry name" value="tRNA_met_Trm1_C"/>
</dbReference>
<dbReference type="Pfam" id="PF02005">
    <property type="entry name" value="TRM"/>
    <property type="match status" value="2"/>
</dbReference>
<evidence type="ECO:0000313" key="14">
    <source>
        <dbReference type="EMBL" id="KIV84819.1"/>
    </source>
</evidence>
<feature type="compositionally biased region" description="Basic and acidic residues" evidence="13">
    <location>
        <begin position="758"/>
        <end position="768"/>
    </location>
</feature>
<evidence type="ECO:0000256" key="5">
    <source>
        <dbReference type="ARBA" id="ARBA00022694"/>
    </source>
</evidence>
<dbReference type="InterPro" id="IPR002905">
    <property type="entry name" value="Trm1"/>
</dbReference>
<feature type="compositionally biased region" description="Basic and acidic residues" evidence="13">
    <location>
        <begin position="729"/>
        <end position="740"/>
    </location>
</feature>
<dbReference type="EMBL" id="KN846951">
    <property type="protein sequence ID" value="KIV84819.1"/>
    <property type="molecule type" value="Genomic_DNA"/>
</dbReference>
<dbReference type="AlphaFoldDB" id="A0A0D1YTH5"/>
<evidence type="ECO:0000256" key="1">
    <source>
        <dbReference type="ARBA" id="ARBA00022555"/>
    </source>
</evidence>
<feature type="region of interest" description="Disordered" evidence="13">
    <location>
        <begin position="717"/>
        <end position="793"/>
    </location>
</feature>
<dbReference type="GO" id="GO:0005634">
    <property type="term" value="C:nucleus"/>
    <property type="evidence" value="ECO:0007669"/>
    <property type="project" value="TreeGrafter"/>
</dbReference>
<feature type="compositionally biased region" description="Low complexity" evidence="13">
    <location>
        <begin position="555"/>
        <end position="567"/>
    </location>
</feature>
<dbReference type="Gene3D" id="3.30.56.70">
    <property type="entry name" value="N2,N2-dimethylguanosine tRNA methyltransferase, C-terminal domain"/>
    <property type="match status" value="1"/>
</dbReference>
<dbReference type="Gene3D" id="3.40.50.150">
    <property type="entry name" value="Vaccinia Virus protein VP39"/>
    <property type="match status" value="1"/>
</dbReference>
<feature type="region of interest" description="Disordered" evidence="13">
    <location>
        <begin position="554"/>
        <end position="574"/>
    </location>
</feature>
<sequence>MRCLGFVKSSRGISLFERTRLLLPDGSAAFSLPSRRSIFTPSFKLQMAPAPEPETTTIDGKKYRNVHEGLATVLAPYRDESQPSVKKGRNNDEGLQAVFYNPIQQFNRDLSVLAITVYGEGAVLEKEARNAQKSQQRKNNKGKKRQKLSSPKPADETANGYEQAPSRKRKADELVEGEADAVVSEASKKARTTDEADDDEDLLVEALSSDPLANQHQQEEAKGQDGTTSESLPKNAPANEKPASTTKRVPFAILDALSATGLRALRYAKEIPFATNIVANDLSSTSVQSIDLNIRHNEVEDKVRSNLGDARGFMYSKVGNEQPRHGEGYVHRFDVIDLDPYGTAAPFIDASLQALQDGGMLCVTCTDAGVFASTGYPEKTYALYGGTPTKGPHSHEGGLRLILNAVAVSAARYGLAVEPLLSLYIDYYARLFIRVHRKQQDVKLLAGTSMTVYNCAHGCGAWTTQPLLRNQPQISKSGETVYKFSFAQAPLTTPNCEHCGSKMHLCGPMWAGPLHNPYFVQKMLDKLPSLDEKVYGTTERLKGMLTLALEEDLTEPTTIAETSPTSEEPTEPESKLIPRLPANIIDNAPFFVIPGQLAKVIHCGTPSETMMRGAILSLGYRVTRSHCKPGSIKTNAPWSVLWEIIREFMRIKAPIKEGAVKAGTPGWNILARARGTERAFVSGLKDGAKDQLARCDTKEDMKTVLQGMLWRLENEKAAGEQANGNQDEAVARNEESDARRPRSRSPSPVQAGKLNIVFDEKLGKENNNRRKLVRYQMNPRENWGPMNRAGRTG</sequence>
<evidence type="ECO:0000256" key="7">
    <source>
        <dbReference type="ARBA" id="ARBA00039099"/>
    </source>
</evidence>
<dbReference type="HOGENOM" id="CLU_010862_2_0_1"/>
<dbReference type="GO" id="GO:0000049">
    <property type="term" value="F:tRNA binding"/>
    <property type="evidence" value="ECO:0007669"/>
    <property type="project" value="UniProtKB-UniRule"/>
</dbReference>
<evidence type="ECO:0000256" key="3">
    <source>
        <dbReference type="ARBA" id="ARBA00022679"/>
    </source>
</evidence>
<name>A0A0D1YTH5_9EURO</name>
<dbReference type="Proteomes" id="UP000053599">
    <property type="component" value="Unassembled WGS sequence"/>
</dbReference>
<evidence type="ECO:0000256" key="10">
    <source>
        <dbReference type="ARBA" id="ARBA00082896"/>
    </source>
</evidence>
<evidence type="ECO:0000256" key="2">
    <source>
        <dbReference type="ARBA" id="ARBA00022603"/>
    </source>
</evidence>
<dbReference type="OrthoDB" id="6349953at2759"/>
<proteinExistence type="inferred from homology"/>
<keyword evidence="6 12" id="KW-0694">RNA-binding</keyword>
<dbReference type="PANTHER" id="PTHR10631:SF3">
    <property type="entry name" value="TRNA (GUANINE(26)-N(2))-DIMETHYLTRANSFERASE"/>
    <property type="match status" value="1"/>
</dbReference>
<evidence type="ECO:0000256" key="11">
    <source>
        <dbReference type="ARBA" id="ARBA00083299"/>
    </source>
</evidence>
<protein>
    <recommendedName>
        <fullName evidence="7">tRNA (guanine(26)-N(2))-dimethyltransferase</fullName>
        <ecNumber evidence="7">2.1.1.216</ecNumber>
    </recommendedName>
    <alternativeName>
        <fullName evidence="10">tRNA 2,2-dimethylguanosine-26 methyltransferase</fullName>
    </alternativeName>
    <alternativeName>
        <fullName evidence="9">tRNA(guanine-26,N(2)-N(2)) methyltransferase</fullName>
    </alternativeName>
    <alternativeName>
        <fullName evidence="11">tRNA(m(2,2)G26)dimethyltransferase</fullName>
    </alternativeName>
</protein>
<evidence type="ECO:0000256" key="13">
    <source>
        <dbReference type="SAM" id="MobiDB-lite"/>
    </source>
</evidence>
<evidence type="ECO:0000256" key="9">
    <source>
        <dbReference type="ARBA" id="ARBA00077143"/>
    </source>
</evidence>